<dbReference type="Proteomes" id="UP000308092">
    <property type="component" value="Unassembled WGS sequence"/>
</dbReference>
<name>A0A4S3J8R6_9EURO</name>
<comment type="caution">
    <text evidence="1">The sequence shown here is derived from an EMBL/GenBank/DDBJ whole genome shotgun (WGS) entry which is preliminary data.</text>
</comment>
<dbReference type="VEuPathDB" id="FungiDB:EYZ11_009923"/>
<protein>
    <submittedName>
        <fullName evidence="1">Uncharacterized protein</fullName>
    </submittedName>
</protein>
<gene>
    <name evidence="1" type="ORF">EYZ11_009923</name>
</gene>
<evidence type="ECO:0000313" key="2">
    <source>
        <dbReference type="Proteomes" id="UP000308092"/>
    </source>
</evidence>
<organism evidence="1 2">
    <name type="scientific">Aspergillus tanneri</name>
    <dbReference type="NCBI Taxonomy" id="1220188"/>
    <lineage>
        <taxon>Eukaryota</taxon>
        <taxon>Fungi</taxon>
        <taxon>Dikarya</taxon>
        <taxon>Ascomycota</taxon>
        <taxon>Pezizomycotina</taxon>
        <taxon>Eurotiomycetes</taxon>
        <taxon>Eurotiomycetidae</taxon>
        <taxon>Eurotiales</taxon>
        <taxon>Aspergillaceae</taxon>
        <taxon>Aspergillus</taxon>
        <taxon>Aspergillus subgen. Circumdati</taxon>
    </lineage>
</organism>
<evidence type="ECO:0000313" key="1">
    <source>
        <dbReference type="EMBL" id="THC90608.1"/>
    </source>
</evidence>
<accession>A0A4S3J8R6</accession>
<sequence>MVRIPYVTILGQVEEQTYCDTKQPLDNVDYIA</sequence>
<proteinExistence type="predicted"/>
<reference evidence="1 2" key="1">
    <citation type="submission" date="2019-03" db="EMBL/GenBank/DDBJ databases">
        <title>The genome sequence of a newly discovered highly antifungal drug resistant Aspergillus species, Aspergillus tanneri NIH 1004.</title>
        <authorList>
            <person name="Mounaud S."/>
            <person name="Singh I."/>
            <person name="Joardar V."/>
            <person name="Pakala S."/>
            <person name="Pakala S."/>
            <person name="Venepally P."/>
            <person name="Hoover J."/>
            <person name="Nierman W."/>
            <person name="Chung J."/>
            <person name="Losada L."/>
        </authorList>
    </citation>
    <scope>NUCLEOTIDE SEQUENCE [LARGE SCALE GENOMIC DNA]</scope>
    <source>
        <strain evidence="1 2">NIH1004</strain>
    </source>
</reference>
<keyword evidence="2" id="KW-1185">Reference proteome</keyword>
<dbReference type="EMBL" id="SOSA01000501">
    <property type="protein sequence ID" value="THC90608.1"/>
    <property type="molecule type" value="Genomic_DNA"/>
</dbReference>
<dbReference type="AlphaFoldDB" id="A0A4S3J8R6"/>